<proteinExistence type="predicted"/>
<reference evidence="2 3" key="1">
    <citation type="journal article" date="2015" name="Genome Biol. Evol.">
        <title>Comparative Genomics of a Bacterivorous Green Alga Reveals Evolutionary Causalities and Consequences of Phago-Mixotrophic Mode of Nutrition.</title>
        <authorList>
            <person name="Burns J.A."/>
            <person name="Paasch A."/>
            <person name="Narechania A."/>
            <person name="Kim E."/>
        </authorList>
    </citation>
    <scope>NUCLEOTIDE SEQUENCE [LARGE SCALE GENOMIC DNA]</scope>
    <source>
        <strain evidence="2 3">PLY_AMNH</strain>
    </source>
</reference>
<dbReference type="Gene3D" id="1.20.120.1910">
    <property type="entry name" value="Cysteine-tRNA ligase, C-terminal anti-codon recognition domain"/>
    <property type="match status" value="1"/>
</dbReference>
<dbReference type="InterPro" id="IPR009080">
    <property type="entry name" value="tRNAsynth_Ia_anticodon-bd"/>
</dbReference>
<dbReference type="EMBL" id="LGRX02034197">
    <property type="protein sequence ID" value="KAK3238488.1"/>
    <property type="molecule type" value="Genomic_DNA"/>
</dbReference>
<feature type="region of interest" description="Disordered" evidence="1">
    <location>
        <begin position="129"/>
        <end position="234"/>
    </location>
</feature>
<accession>A0AAE0BM56</accession>
<comment type="caution">
    <text evidence="2">The sequence shown here is derived from an EMBL/GenBank/DDBJ whole genome shotgun (WGS) entry which is preliminary data.</text>
</comment>
<name>A0AAE0BM56_9CHLO</name>
<dbReference type="AlphaFoldDB" id="A0AAE0BM56"/>
<dbReference type="GO" id="GO:0006418">
    <property type="term" value="P:tRNA aminoacylation for protein translation"/>
    <property type="evidence" value="ECO:0007669"/>
    <property type="project" value="InterPro"/>
</dbReference>
<evidence type="ECO:0000313" key="2">
    <source>
        <dbReference type="EMBL" id="KAK3238488.1"/>
    </source>
</evidence>
<dbReference type="GO" id="GO:0005524">
    <property type="term" value="F:ATP binding"/>
    <property type="evidence" value="ECO:0007669"/>
    <property type="project" value="InterPro"/>
</dbReference>
<gene>
    <name evidence="2" type="ORF">CYMTET_51504</name>
</gene>
<dbReference type="GO" id="GO:0004812">
    <property type="term" value="F:aminoacyl-tRNA ligase activity"/>
    <property type="evidence" value="ECO:0007669"/>
    <property type="project" value="InterPro"/>
</dbReference>
<dbReference type="Proteomes" id="UP001190700">
    <property type="component" value="Unassembled WGS sequence"/>
</dbReference>
<organism evidence="2 3">
    <name type="scientific">Cymbomonas tetramitiformis</name>
    <dbReference type="NCBI Taxonomy" id="36881"/>
    <lineage>
        <taxon>Eukaryota</taxon>
        <taxon>Viridiplantae</taxon>
        <taxon>Chlorophyta</taxon>
        <taxon>Pyramimonadophyceae</taxon>
        <taxon>Pyramimonadales</taxon>
        <taxon>Pyramimonadaceae</taxon>
        <taxon>Cymbomonas</taxon>
    </lineage>
</organism>
<feature type="compositionally biased region" description="Basic residues" evidence="1">
    <location>
        <begin position="224"/>
        <end position="234"/>
    </location>
</feature>
<protein>
    <submittedName>
        <fullName evidence="2">Uncharacterized protein</fullName>
    </submittedName>
</protein>
<evidence type="ECO:0000256" key="1">
    <source>
        <dbReference type="SAM" id="MobiDB-lite"/>
    </source>
</evidence>
<feature type="region of interest" description="Disordered" evidence="1">
    <location>
        <begin position="86"/>
        <end position="110"/>
    </location>
</feature>
<sequence>MSAAKQKIVIAWTRTDKGGVHAKAVDRDVDESAVEALLCKRSKAKLAKKFKVADEIAKNLQELGICYLDEKREWYTRALIAAGDCGQNTEQKSGGKIKVDKSKKRKAEDVDPSLTIPLAAEKAKSFMTEDVAPNTLPKAKKAKVPIQDEDPDLVTTPKPKKAKKVPIQEEEPDPVTTPKPKKATKVSAQAIEPGPVTTPKGKKGKKVPSEDVDPSPAPTPKANSVKKKIKSART</sequence>
<evidence type="ECO:0000313" key="3">
    <source>
        <dbReference type="Proteomes" id="UP001190700"/>
    </source>
</evidence>
<dbReference type="SUPFAM" id="SSF47323">
    <property type="entry name" value="Anticodon-binding domain of a subclass of class I aminoacyl-tRNA synthetases"/>
    <property type="match status" value="1"/>
</dbReference>
<keyword evidence="3" id="KW-1185">Reference proteome</keyword>